<keyword evidence="2" id="KW-0472">Membrane</keyword>
<accession>A0AAD5YK00</accession>
<dbReference type="Gene3D" id="2.60.120.260">
    <property type="entry name" value="Galactose-binding domain-like"/>
    <property type="match status" value="2"/>
</dbReference>
<gene>
    <name evidence="3" type="ORF">NLI96_g2404</name>
</gene>
<feature type="compositionally biased region" description="Polar residues" evidence="1">
    <location>
        <begin position="278"/>
        <end position="287"/>
    </location>
</feature>
<keyword evidence="4" id="KW-1185">Reference proteome</keyword>
<evidence type="ECO:0000256" key="1">
    <source>
        <dbReference type="SAM" id="MobiDB-lite"/>
    </source>
</evidence>
<feature type="compositionally biased region" description="Pro residues" evidence="1">
    <location>
        <begin position="503"/>
        <end position="512"/>
    </location>
</feature>
<feature type="transmembrane region" description="Helical" evidence="2">
    <location>
        <begin position="304"/>
        <end position="327"/>
    </location>
</feature>
<reference evidence="3" key="1">
    <citation type="submission" date="2022-07" db="EMBL/GenBank/DDBJ databases">
        <title>Genome Sequence of Physisporinus lineatus.</title>
        <authorList>
            <person name="Buettner E."/>
        </authorList>
    </citation>
    <scope>NUCLEOTIDE SEQUENCE</scope>
    <source>
        <strain evidence="3">VT162</strain>
    </source>
</reference>
<feature type="region of interest" description="Disordered" evidence="1">
    <location>
        <begin position="480"/>
        <end position="518"/>
    </location>
</feature>
<feature type="region of interest" description="Disordered" evidence="1">
    <location>
        <begin position="441"/>
        <end position="460"/>
    </location>
</feature>
<organism evidence="3 4">
    <name type="scientific">Meripilus lineatus</name>
    <dbReference type="NCBI Taxonomy" id="2056292"/>
    <lineage>
        <taxon>Eukaryota</taxon>
        <taxon>Fungi</taxon>
        <taxon>Dikarya</taxon>
        <taxon>Basidiomycota</taxon>
        <taxon>Agaricomycotina</taxon>
        <taxon>Agaricomycetes</taxon>
        <taxon>Polyporales</taxon>
        <taxon>Meripilaceae</taxon>
        <taxon>Meripilus</taxon>
    </lineage>
</organism>
<evidence type="ECO:0000256" key="2">
    <source>
        <dbReference type="SAM" id="Phobius"/>
    </source>
</evidence>
<protein>
    <submittedName>
        <fullName evidence="3">Uncharacterized protein</fullName>
    </submittedName>
</protein>
<keyword evidence="2" id="KW-1133">Transmembrane helix</keyword>
<keyword evidence="2" id="KW-0812">Transmembrane</keyword>
<proteinExistence type="predicted"/>
<feature type="region of interest" description="Disordered" evidence="1">
    <location>
        <begin position="375"/>
        <end position="396"/>
    </location>
</feature>
<evidence type="ECO:0000313" key="3">
    <source>
        <dbReference type="EMBL" id="KAJ3489044.1"/>
    </source>
</evidence>
<name>A0AAD5YK00_9APHY</name>
<dbReference type="Proteomes" id="UP001212997">
    <property type="component" value="Unassembled WGS sequence"/>
</dbReference>
<feature type="compositionally biased region" description="Basic and acidic residues" evidence="1">
    <location>
        <begin position="483"/>
        <end position="496"/>
    </location>
</feature>
<dbReference type="AlphaFoldDB" id="A0AAD5YK00"/>
<sequence>MAAFNVSVDDSSPLISYAGAWADTPPNDSLGPSYLSHSFHTSKSKGATATFKFNGTGIWLYGGRRPNYGHYKLSVDGRVVMESKASASNNALGQLLGGATSLGMGEHSAVLTVVGTGPVDLDNLIFETVVPGCKPTTLDDGDSRIRYLPKPSSWQAHDYLLLFSFSQGNGDRASLLFNGDAVAVYGGSSFDHGDYTVLMNGAARKFNGGSKGFAETYHPKTLLFFASRLGPQEHNFTIINRGSGKAKFLDIDSVVVYAPHNNPNASQPVVPKSEHESGATSTPSGQQVMGMDGGSSPRLPSKAVIIGVVMTSLISFCIVVALIYFCCCRRRKDAKSSSDSGPSTSGKAEIDLEAAKEGPYPGHITPFDPDSICQFYIGSPPPPSPESNRPPYTQDTPVYIGARYSGGLPPDRYPDHARWSQATFDSNAATLRVSEEPSLDKFMFPMPSLPTPPPQTGRTDRSMYTESDIDFADYYQQAITPQRPEHTLDLELDYGRSSDTSPGPEPVSPPGLPVEKNFRGSTFDFVRV</sequence>
<dbReference type="EMBL" id="JANAWD010000054">
    <property type="protein sequence ID" value="KAJ3489044.1"/>
    <property type="molecule type" value="Genomic_DNA"/>
</dbReference>
<feature type="region of interest" description="Disordered" evidence="1">
    <location>
        <begin position="263"/>
        <end position="295"/>
    </location>
</feature>
<evidence type="ECO:0000313" key="4">
    <source>
        <dbReference type="Proteomes" id="UP001212997"/>
    </source>
</evidence>
<comment type="caution">
    <text evidence="3">The sequence shown here is derived from an EMBL/GenBank/DDBJ whole genome shotgun (WGS) entry which is preliminary data.</text>
</comment>